<comment type="caution">
    <text evidence="1">The sequence shown here is derived from an EMBL/GenBank/DDBJ whole genome shotgun (WGS) entry which is preliminary data.</text>
</comment>
<proteinExistence type="predicted"/>
<dbReference type="Proteomes" id="UP000094444">
    <property type="component" value="Unassembled WGS sequence"/>
</dbReference>
<organism evidence="1 2">
    <name type="scientific">Diaporthe helianthi</name>
    <dbReference type="NCBI Taxonomy" id="158607"/>
    <lineage>
        <taxon>Eukaryota</taxon>
        <taxon>Fungi</taxon>
        <taxon>Dikarya</taxon>
        <taxon>Ascomycota</taxon>
        <taxon>Pezizomycotina</taxon>
        <taxon>Sordariomycetes</taxon>
        <taxon>Sordariomycetidae</taxon>
        <taxon>Diaporthales</taxon>
        <taxon>Diaporthaceae</taxon>
        <taxon>Diaporthe</taxon>
    </lineage>
</organism>
<dbReference type="AlphaFoldDB" id="A0A2P5HKM6"/>
<evidence type="ECO:0000313" key="2">
    <source>
        <dbReference type="Proteomes" id="UP000094444"/>
    </source>
</evidence>
<dbReference type="EMBL" id="MAVT02001476">
    <property type="protein sequence ID" value="POS70814.1"/>
    <property type="molecule type" value="Genomic_DNA"/>
</dbReference>
<name>A0A2P5HKM6_DIAHE</name>
<dbReference type="InParanoid" id="A0A2P5HKM6"/>
<protein>
    <submittedName>
        <fullName evidence="1">Uncharacterized protein</fullName>
    </submittedName>
</protein>
<evidence type="ECO:0000313" key="1">
    <source>
        <dbReference type="EMBL" id="POS70814.1"/>
    </source>
</evidence>
<gene>
    <name evidence="1" type="ORF">DHEL01_v210794</name>
</gene>
<dbReference type="OrthoDB" id="5189347at2759"/>
<reference evidence="1" key="1">
    <citation type="submission" date="2017-09" db="EMBL/GenBank/DDBJ databases">
        <title>Polyketide synthases of a Diaporthe helianthi virulent isolate.</title>
        <authorList>
            <person name="Baroncelli R."/>
        </authorList>
    </citation>
    <scope>NUCLEOTIDE SEQUENCE [LARGE SCALE GENOMIC DNA]</scope>
    <source>
        <strain evidence="1">7/96</strain>
    </source>
</reference>
<sequence length="73" mass="8101">MGNTSSRPLNPRIPREIYHDLGYGDIISNPLIAPAAEAPKLKGRRTVSLALTRKSTAQSSRRVIGGYPINYHW</sequence>
<keyword evidence="2" id="KW-1185">Reference proteome</keyword>
<accession>A0A2P5HKM6</accession>